<name>A0AAV3URY2_9EURY</name>
<dbReference type="GO" id="GO:0022857">
    <property type="term" value="F:transmembrane transporter activity"/>
    <property type="evidence" value="ECO:0007669"/>
    <property type="project" value="InterPro"/>
</dbReference>
<dbReference type="AlphaFoldDB" id="A0AAV3URY2"/>
<dbReference type="RefSeq" id="WP_227779168.1">
    <property type="nucleotide sequence ID" value="NZ_BAABKX010000030.1"/>
</dbReference>
<evidence type="ECO:0000259" key="1">
    <source>
        <dbReference type="Pfam" id="PF04069"/>
    </source>
</evidence>
<accession>A0AAV3URY2</accession>
<dbReference type="Pfam" id="PF04069">
    <property type="entry name" value="OpuAC"/>
    <property type="match status" value="1"/>
</dbReference>
<protein>
    <recommendedName>
        <fullName evidence="1">ABC-type glycine betaine transport system substrate-binding domain-containing protein</fullName>
    </recommendedName>
</protein>
<dbReference type="GeneID" id="68617326"/>
<comment type="caution">
    <text evidence="2">The sequence shown here is derived from an EMBL/GenBank/DDBJ whole genome shotgun (WGS) entry which is preliminary data.</text>
</comment>
<dbReference type="InterPro" id="IPR007210">
    <property type="entry name" value="ABC_Gly_betaine_transp_sub-bd"/>
</dbReference>
<reference evidence="2 3" key="1">
    <citation type="journal article" date="2019" name="Int. J. Syst. Evol. Microbiol.">
        <title>The Global Catalogue of Microorganisms (GCM) 10K type strain sequencing project: providing services to taxonomists for standard genome sequencing and annotation.</title>
        <authorList>
            <consortium name="The Broad Institute Genomics Platform"/>
            <consortium name="The Broad Institute Genome Sequencing Center for Infectious Disease"/>
            <person name="Wu L."/>
            <person name="Ma J."/>
        </authorList>
    </citation>
    <scope>NUCLEOTIDE SEQUENCE [LARGE SCALE GENOMIC DNA]</scope>
    <source>
        <strain evidence="2 3">JCM 17504</strain>
    </source>
</reference>
<dbReference type="GO" id="GO:0043190">
    <property type="term" value="C:ATP-binding cassette (ABC) transporter complex"/>
    <property type="evidence" value="ECO:0007669"/>
    <property type="project" value="InterPro"/>
</dbReference>
<dbReference type="SUPFAM" id="SSF53850">
    <property type="entry name" value="Periplasmic binding protein-like II"/>
    <property type="match status" value="1"/>
</dbReference>
<sequence>MTTHITRRTTLKAGGATLVGASTGGCLGLINGGSGKSIVVSSKNFTEQFLLSQLSIKLLENEGHSVEDKTGLGGSPANFKALKNSESDTYWEYTGTAWSNVLDKETQVSDPKKLYNKVDQAYNERWQIDWLQRAPFNNTYVIMANPKWAQKTGVKSLSELAEYVKKTDTSIKIAMNPEMEQREDSWGGLPKAYGFAEAAKQKMNPVTMKIGLAYKAVANNQAQLGFGFATDPKIQKYNLPIVEDNNNFFIVYNPAPNARDQKFDESVKSTVNKIAPKLDTKTMRSLNAKVDIDGKDPAAVAEKFLTQKGLI</sequence>
<keyword evidence="3" id="KW-1185">Reference proteome</keyword>
<organism evidence="2 3">
    <name type="scientific">Haladaptatus pallidirubidus</name>
    <dbReference type="NCBI Taxonomy" id="1008152"/>
    <lineage>
        <taxon>Archaea</taxon>
        <taxon>Methanobacteriati</taxon>
        <taxon>Methanobacteriota</taxon>
        <taxon>Stenosarchaea group</taxon>
        <taxon>Halobacteria</taxon>
        <taxon>Halobacteriales</taxon>
        <taxon>Haladaptataceae</taxon>
        <taxon>Haladaptatus</taxon>
    </lineage>
</organism>
<dbReference type="Gene3D" id="3.40.190.120">
    <property type="entry name" value="Osmoprotection protein (prox), domain 2"/>
    <property type="match status" value="1"/>
</dbReference>
<dbReference type="Gene3D" id="3.40.190.10">
    <property type="entry name" value="Periplasmic binding protein-like II"/>
    <property type="match status" value="1"/>
</dbReference>
<evidence type="ECO:0000313" key="3">
    <source>
        <dbReference type="Proteomes" id="UP001501729"/>
    </source>
</evidence>
<dbReference type="Proteomes" id="UP001501729">
    <property type="component" value="Unassembled WGS sequence"/>
</dbReference>
<dbReference type="CDD" id="cd13528">
    <property type="entry name" value="PBP2_osmoprotectants"/>
    <property type="match status" value="1"/>
</dbReference>
<proteinExistence type="predicted"/>
<gene>
    <name evidence="2" type="ORF">GCM10025751_57160</name>
</gene>
<dbReference type="EMBL" id="BAABKX010000030">
    <property type="protein sequence ID" value="GAA5065822.1"/>
    <property type="molecule type" value="Genomic_DNA"/>
</dbReference>
<evidence type="ECO:0000313" key="2">
    <source>
        <dbReference type="EMBL" id="GAA5065822.1"/>
    </source>
</evidence>
<feature type="domain" description="ABC-type glycine betaine transport system substrate-binding" evidence="1">
    <location>
        <begin position="36"/>
        <end position="307"/>
    </location>
</feature>
<dbReference type="PROSITE" id="PS51257">
    <property type="entry name" value="PROKAR_LIPOPROTEIN"/>
    <property type="match status" value="1"/>
</dbReference>